<organism evidence="2 3">
    <name type="scientific">Algoriphagus antarcticus</name>
    <dbReference type="NCBI Taxonomy" id="238540"/>
    <lineage>
        <taxon>Bacteria</taxon>
        <taxon>Pseudomonadati</taxon>
        <taxon>Bacteroidota</taxon>
        <taxon>Cytophagia</taxon>
        <taxon>Cytophagales</taxon>
        <taxon>Cyclobacteriaceae</taxon>
        <taxon>Algoriphagus</taxon>
    </lineage>
</organism>
<evidence type="ECO:0000313" key="2">
    <source>
        <dbReference type="EMBL" id="REG92142.1"/>
    </source>
</evidence>
<dbReference type="Proteomes" id="UP000256405">
    <property type="component" value="Unassembled WGS sequence"/>
</dbReference>
<keyword evidence="1" id="KW-0175">Coiled coil</keyword>
<reference evidence="2 3" key="1">
    <citation type="submission" date="2018-08" db="EMBL/GenBank/DDBJ databases">
        <title>Genomic Encyclopedia of Archaeal and Bacterial Type Strains, Phase II (KMG-II): from individual species to whole genera.</title>
        <authorList>
            <person name="Goeker M."/>
        </authorList>
    </citation>
    <scope>NUCLEOTIDE SEQUENCE [LARGE SCALE GENOMIC DNA]</scope>
    <source>
        <strain evidence="2 3">DSM 15986</strain>
    </source>
</reference>
<comment type="caution">
    <text evidence="2">The sequence shown here is derived from an EMBL/GenBank/DDBJ whole genome shotgun (WGS) entry which is preliminary data.</text>
</comment>
<evidence type="ECO:0000256" key="1">
    <source>
        <dbReference type="SAM" id="Coils"/>
    </source>
</evidence>
<accession>A0A3E0E1H1</accession>
<feature type="coiled-coil region" evidence="1">
    <location>
        <begin position="12"/>
        <end position="39"/>
    </location>
</feature>
<proteinExistence type="predicted"/>
<sequence length="96" mass="11405">MVDLKLITEEDMRLISSRIETLEKKLAELIQEKLSASVDKDFISVKEFIDLIGVSRSTFENMKKEAEPDRFRVDFRKRGRKVFVPYTEVDRFFNQN</sequence>
<gene>
    <name evidence="2" type="ORF">C8N25_103221</name>
</gene>
<dbReference type="EMBL" id="QUNF01000003">
    <property type="protein sequence ID" value="REG92142.1"/>
    <property type="molecule type" value="Genomic_DNA"/>
</dbReference>
<name>A0A3E0E1H1_9BACT</name>
<evidence type="ECO:0000313" key="3">
    <source>
        <dbReference type="Proteomes" id="UP000256405"/>
    </source>
</evidence>
<evidence type="ECO:0008006" key="4">
    <source>
        <dbReference type="Google" id="ProtNLM"/>
    </source>
</evidence>
<dbReference type="AlphaFoldDB" id="A0A3E0E1H1"/>
<keyword evidence="3" id="KW-1185">Reference proteome</keyword>
<protein>
    <recommendedName>
        <fullName evidence="4">Helix-turn-helix protein</fullName>
    </recommendedName>
</protein>